<dbReference type="PANTHER" id="PTHR22930">
    <property type="match status" value="1"/>
</dbReference>
<name>A0AAN9V834_9ORTH</name>
<dbReference type="InterPro" id="IPR045249">
    <property type="entry name" value="HARBI1-like"/>
</dbReference>
<evidence type="ECO:0000259" key="8">
    <source>
        <dbReference type="Pfam" id="PF13359"/>
    </source>
</evidence>
<dbReference type="PANTHER" id="PTHR22930:SF269">
    <property type="entry name" value="NUCLEASE HARBI1-LIKE PROTEIN"/>
    <property type="match status" value="1"/>
</dbReference>
<accession>A0AAN9V834</accession>
<keyword evidence="7" id="KW-0539">Nucleus</keyword>
<comment type="similarity">
    <text evidence="3">Belongs to the HARBI1 family.</text>
</comment>
<keyword evidence="4" id="KW-0540">Nuclease</keyword>
<dbReference type="GO" id="GO:0004518">
    <property type="term" value="F:nuclease activity"/>
    <property type="evidence" value="ECO:0007669"/>
    <property type="project" value="UniProtKB-KW"/>
</dbReference>
<dbReference type="AlphaFoldDB" id="A0AAN9V834"/>
<dbReference type="EMBL" id="JAZDUA010000389">
    <property type="protein sequence ID" value="KAK7793309.1"/>
    <property type="molecule type" value="Genomic_DNA"/>
</dbReference>
<dbReference type="GO" id="GO:0005634">
    <property type="term" value="C:nucleus"/>
    <property type="evidence" value="ECO:0007669"/>
    <property type="project" value="UniProtKB-SubCell"/>
</dbReference>
<proteinExistence type="inferred from homology"/>
<evidence type="ECO:0000256" key="2">
    <source>
        <dbReference type="ARBA" id="ARBA00004123"/>
    </source>
</evidence>
<sequence length="411" mass="46582">MSTVSTLAAACAALIILKKRRKRKRQMWVKNVFLRREEQSVYKVLMAELREEDEAMYKNFVRVTPEGFDLLLGKISQATKKQDTVMRKSISCGERLALTLRFLATGDTYSSLSYLFRIPVCTISKIIPEVCSAILECLKDYFKVPTTEDEWLKIAGEFSSQWDFPNCIGALDGKHIHIQAPAKTGSLYFNYKGTFSIVLLALVDANYKFLYTNIGAPGHHADGGIFATSNLNQAIEQKKLNIPNARPLPGRHMKIPYVIVADDAFALQANLMKPFKHQTLNGMERVYNYRLSRARRIVENAFGMAAARFRILRRSIELPPEKVKLIVGTICVLHNFLLSTSGTVYAPPGTCDRDVNGIFEPGSWRNGTNIPFLDLQPTQGRNYSTNARVIRNEFKEYFVAEGEVPWQYKCI</sequence>
<evidence type="ECO:0000256" key="5">
    <source>
        <dbReference type="ARBA" id="ARBA00022723"/>
    </source>
</evidence>
<gene>
    <name evidence="9" type="ORF">R5R35_007634</name>
</gene>
<dbReference type="InterPro" id="IPR027806">
    <property type="entry name" value="HARBI1_dom"/>
</dbReference>
<evidence type="ECO:0000256" key="3">
    <source>
        <dbReference type="ARBA" id="ARBA00006958"/>
    </source>
</evidence>
<comment type="subcellular location">
    <subcellularLocation>
        <location evidence="2">Nucleus</location>
    </subcellularLocation>
</comment>
<comment type="cofactor">
    <cofactor evidence="1">
        <name>a divalent metal cation</name>
        <dbReference type="ChEBI" id="CHEBI:60240"/>
    </cofactor>
</comment>
<protein>
    <recommendedName>
        <fullName evidence="8">DDE Tnp4 domain-containing protein</fullName>
    </recommendedName>
</protein>
<dbReference type="GO" id="GO:0016787">
    <property type="term" value="F:hydrolase activity"/>
    <property type="evidence" value="ECO:0007669"/>
    <property type="project" value="UniProtKB-KW"/>
</dbReference>
<dbReference type="Proteomes" id="UP001378592">
    <property type="component" value="Unassembled WGS sequence"/>
</dbReference>
<evidence type="ECO:0000256" key="6">
    <source>
        <dbReference type="ARBA" id="ARBA00022801"/>
    </source>
</evidence>
<keyword evidence="6" id="KW-0378">Hydrolase</keyword>
<evidence type="ECO:0000313" key="10">
    <source>
        <dbReference type="Proteomes" id="UP001378592"/>
    </source>
</evidence>
<feature type="domain" description="DDE Tnp4" evidence="8">
    <location>
        <begin position="171"/>
        <end position="335"/>
    </location>
</feature>
<keyword evidence="10" id="KW-1185">Reference proteome</keyword>
<dbReference type="Pfam" id="PF13359">
    <property type="entry name" value="DDE_Tnp_4"/>
    <property type="match status" value="1"/>
</dbReference>
<organism evidence="9 10">
    <name type="scientific">Gryllus longicercus</name>
    <dbReference type="NCBI Taxonomy" id="2509291"/>
    <lineage>
        <taxon>Eukaryota</taxon>
        <taxon>Metazoa</taxon>
        <taxon>Ecdysozoa</taxon>
        <taxon>Arthropoda</taxon>
        <taxon>Hexapoda</taxon>
        <taxon>Insecta</taxon>
        <taxon>Pterygota</taxon>
        <taxon>Neoptera</taxon>
        <taxon>Polyneoptera</taxon>
        <taxon>Orthoptera</taxon>
        <taxon>Ensifera</taxon>
        <taxon>Gryllidea</taxon>
        <taxon>Grylloidea</taxon>
        <taxon>Gryllidae</taxon>
        <taxon>Gryllinae</taxon>
        <taxon>Gryllus</taxon>
    </lineage>
</organism>
<evidence type="ECO:0000256" key="1">
    <source>
        <dbReference type="ARBA" id="ARBA00001968"/>
    </source>
</evidence>
<evidence type="ECO:0000256" key="7">
    <source>
        <dbReference type="ARBA" id="ARBA00023242"/>
    </source>
</evidence>
<evidence type="ECO:0000256" key="4">
    <source>
        <dbReference type="ARBA" id="ARBA00022722"/>
    </source>
</evidence>
<reference evidence="9 10" key="1">
    <citation type="submission" date="2024-03" db="EMBL/GenBank/DDBJ databases">
        <title>The genome assembly and annotation of the cricket Gryllus longicercus Weissman &amp; Gray.</title>
        <authorList>
            <person name="Szrajer S."/>
            <person name="Gray D."/>
            <person name="Ylla G."/>
        </authorList>
    </citation>
    <scope>NUCLEOTIDE SEQUENCE [LARGE SCALE GENOMIC DNA]</scope>
    <source>
        <strain evidence="9">DAG 2021-001</strain>
        <tissue evidence="9">Whole body minus gut</tissue>
    </source>
</reference>
<dbReference type="GO" id="GO:0046872">
    <property type="term" value="F:metal ion binding"/>
    <property type="evidence" value="ECO:0007669"/>
    <property type="project" value="UniProtKB-KW"/>
</dbReference>
<evidence type="ECO:0000313" key="9">
    <source>
        <dbReference type="EMBL" id="KAK7793309.1"/>
    </source>
</evidence>
<keyword evidence="5" id="KW-0479">Metal-binding</keyword>
<comment type="caution">
    <text evidence="9">The sequence shown here is derived from an EMBL/GenBank/DDBJ whole genome shotgun (WGS) entry which is preliminary data.</text>
</comment>